<evidence type="ECO:0000313" key="2">
    <source>
        <dbReference type="EMBL" id="KAG2428169.1"/>
    </source>
</evidence>
<keyword evidence="1" id="KW-0732">Signal</keyword>
<gene>
    <name evidence="2" type="ORF">HXX76_011849</name>
</gene>
<evidence type="ECO:0000256" key="1">
    <source>
        <dbReference type="SAM" id="SignalP"/>
    </source>
</evidence>
<keyword evidence="3" id="KW-1185">Reference proteome</keyword>
<feature type="chain" id="PRO_5032861281" evidence="1">
    <location>
        <begin position="34"/>
        <end position="369"/>
    </location>
</feature>
<sequence length="369" mass="38428">MHTSRRAARGSAAAAAPACWALLAMLLASQALAVVAQRNNNTNMNNFDNFGNPAGMMANNGNNDNNNFGWGGLPASFINDPNWAMFQMNPFQGPARTGNPARDSAAEQARLQQVQAALHGDPAMAAVVAPSLLLASSILLTVSPSLATASTGVGIASALIGNIAAWTRWINQAGIFFLELGDNRRRNLLATDGDGTDSEGADDADTQLARSQLLEQMRSATSQMRDWGSRVGTLRKGLQTGERALAWGQFRHVRWAELPWVAGLAAVGNGGGEGGGGPFQQYLADQRSALKTARDALTAVQNTQLGHALGLTGVGLPSLNSNQWLTQLRSAAQTAAQSVGAGVGVGGGGAAGTNFMQRMAEMMGKAFQG</sequence>
<evidence type="ECO:0000313" key="3">
    <source>
        <dbReference type="Proteomes" id="UP000650467"/>
    </source>
</evidence>
<dbReference type="OrthoDB" id="543484at2759"/>
<dbReference type="Proteomes" id="UP000650467">
    <property type="component" value="Unassembled WGS sequence"/>
</dbReference>
<feature type="signal peptide" evidence="1">
    <location>
        <begin position="1"/>
        <end position="33"/>
    </location>
</feature>
<protein>
    <submittedName>
        <fullName evidence="2">Uncharacterized protein</fullName>
    </submittedName>
</protein>
<reference evidence="2" key="1">
    <citation type="journal article" date="2020" name="bioRxiv">
        <title>Comparative genomics of Chlamydomonas.</title>
        <authorList>
            <person name="Craig R.J."/>
            <person name="Hasan A.R."/>
            <person name="Ness R.W."/>
            <person name="Keightley P.D."/>
        </authorList>
    </citation>
    <scope>NUCLEOTIDE SEQUENCE</scope>
    <source>
        <strain evidence="2">SAG 7.73</strain>
    </source>
</reference>
<dbReference type="EMBL" id="JAEHOC010000036">
    <property type="protein sequence ID" value="KAG2428169.1"/>
    <property type="molecule type" value="Genomic_DNA"/>
</dbReference>
<organism evidence="2 3">
    <name type="scientific">Chlamydomonas incerta</name>
    <dbReference type="NCBI Taxonomy" id="51695"/>
    <lineage>
        <taxon>Eukaryota</taxon>
        <taxon>Viridiplantae</taxon>
        <taxon>Chlorophyta</taxon>
        <taxon>core chlorophytes</taxon>
        <taxon>Chlorophyceae</taxon>
        <taxon>CS clade</taxon>
        <taxon>Chlamydomonadales</taxon>
        <taxon>Chlamydomonadaceae</taxon>
        <taxon>Chlamydomonas</taxon>
    </lineage>
</organism>
<accession>A0A835SJI7</accession>
<dbReference type="AlphaFoldDB" id="A0A835SJI7"/>
<comment type="caution">
    <text evidence="2">The sequence shown here is derived from an EMBL/GenBank/DDBJ whole genome shotgun (WGS) entry which is preliminary data.</text>
</comment>
<proteinExistence type="predicted"/>
<name>A0A835SJI7_CHLIN</name>